<dbReference type="Proteomes" id="UP001221757">
    <property type="component" value="Unassembled WGS sequence"/>
</dbReference>
<name>A0AAD7DEW0_MYCRO</name>
<proteinExistence type="predicted"/>
<evidence type="ECO:0000313" key="3">
    <source>
        <dbReference type="Proteomes" id="UP001221757"/>
    </source>
</evidence>
<protein>
    <submittedName>
        <fullName evidence="2">Uncharacterized protein</fullName>
    </submittedName>
</protein>
<comment type="caution">
    <text evidence="2">The sequence shown here is derived from an EMBL/GenBank/DDBJ whole genome shotgun (WGS) entry which is preliminary data.</text>
</comment>
<keyword evidence="3" id="KW-1185">Reference proteome</keyword>
<reference evidence="2" key="1">
    <citation type="submission" date="2023-03" db="EMBL/GenBank/DDBJ databases">
        <title>Massive genome expansion in bonnet fungi (Mycena s.s.) driven by repeated elements and novel gene families across ecological guilds.</title>
        <authorList>
            <consortium name="Lawrence Berkeley National Laboratory"/>
            <person name="Harder C.B."/>
            <person name="Miyauchi S."/>
            <person name="Viragh M."/>
            <person name="Kuo A."/>
            <person name="Thoen E."/>
            <person name="Andreopoulos B."/>
            <person name="Lu D."/>
            <person name="Skrede I."/>
            <person name="Drula E."/>
            <person name="Henrissat B."/>
            <person name="Morin E."/>
            <person name="Kohler A."/>
            <person name="Barry K."/>
            <person name="LaButti K."/>
            <person name="Morin E."/>
            <person name="Salamov A."/>
            <person name="Lipzen A."/>
            <person name="Mereny Z."/>
            <person name="Hegedus B."/>
            <person name="Baldrian P."/>
            <person name="Stursova M."/>
            <person name="Weitz H."/>
            <person name="Taylor A."/>
            <person name="Grigoriev I.V."/>
            <person name="Nagy L.G."/>
            <person name="Martin F."/>
            <person name="Kauserud H."/>
        </authorList>
    </citation>
    <scope>NUCLEOTIDE SEQUENCE</scope>
    <source>
        <strain evidence="2">CBHHK067</strain>
    </source>
</reference>
<organism evidence="2 3">
    <name type="scientific">Mycena rosella</name>
    <name type="common">Pink bonnet</name>
    <name type="synonym">Agaricus rosellus</name>
    <dbReference type="NCBI Taxonomy" id="1033263"/>
    <lineage>
        <taxon>Eukaryota</taxon>
        <taxon>Fungi</taxon>
        <taxon>Dikarya</taxon>
        <taxon>Basidiomycota</taxon>
        <taxon>Agaricomycotina</taxon>
        <taxon>Agaricomycetes</taxon>
        <taxon>Agaricomycetidae</taxon>
        <taxon>Agaricales</taxon>
        <taxon>Marasmiineae</taxon>
        <taxon>Mycenaceae</taxon>
        <taxon>Mycena</taxon>
    </lineage>
</organism>
<sequence length="452" mass="47938">MPLPLAKTSSKPDKSSSRIGSTLRRKQSDAAPPAQAPPSSPRTNVSGESSRRPRQLRRVDNTGNTREQTPSSSSHAGPSSPSTDPSSTLANLFDALATASVANAVPVPSSSADVPTIQIDPPSRIAPESTFLAQKLHSVINALPALSSRFLSPWDAAPAVAADAAGRPVPLPGAARTQDPELISLLSNPAIMNGSESDAGDADTHARRQSVWSALEAIPPLRSTYDDTDYAGSDRSSVMMYSPLIPTADSVIELAELEDAPPAVPGSPPAGKWLALWPAAGWAAVWPFTGWKTVPVEEHPALTDIPALNPIETAPAPAPVLRVWVPSATQLSFETMWWDTSRPPVLALLDEQSVETAQQATTLTAALTWVFSNLPIAAFPPPLQPAMLLLQRLIPSGSYIGTFVSWSWGTIRGFNRGHGVILPATWLLPIALIPGTFPWNADIVREGRVPTN</sequence>
<dbReference type="EMBL" id="JARKIE010000067">
    <property type="protein sequence ID" value="KAJ7690061.1"/>
    <property type="molecule type" value="Genomic_DNA"/>
</dbReference>
<accession>A0AAD7DEW0</accession>
<evidence type="ECO:0000256" key="1">
    <source>
        <dbReference type="SAM" id="MobiDB-lite"/>
    </source>
</evidence>
<feature type="region of interest" description="Disordered" evidence="1">
    <location>
        <begin position="1"/>
        <end position="88"/>
    </location>
</feature>
<gene>
    <name evidence="2" type="ORF">B0H17DRAFT_1290658</name>
</gene>
<feature type="compositionally biased region" description="Low complexity" evidence="1">
    <location>
        <begin position="70"/>
        <end position="88"/>
    </location>
</feature>
<dbReference type="AlphaFoldDB" id="A0AAD7DEW0"/>
<evidence type="ECO:0000313" key="2">
    <source>
        <dbReference type="EMBL" id="KAJ7690061.1"/>
    </source>
</evidence>